<sequence>MYTAIRLASLLSVRHQCCLFRCFSFIAPPSPSRMRLSEFHLPYPATGPLPTSIHSLPPPSPPLPAERFSPSHPCVAPHNCPSLAVLFTPLPASSYGRPVIACVFVICLHCPDGAIPAAHSPSVKTTTEPFQPV</sequence>
<keyword evidence="2" id="KW-1185">Reference proteome</keyword>
<evidence type="ECO:0000313" key="1">
    <source>
        <dbReference type="EMBL" id="CAB4313468.1"/>
    </source>
</evidence>
<evidence type="ECO:0000313" key="2">
    <source>
        <dbReference type="Proteomes" id="UP000507245"/>
    </source>
</evidence>
<dbReference type="AlphaFoldDB" id="A0A6J5XQU9"/>
<name>A0A6J5XQU9_PRUAR</name>
<gene>
    <name evidence="1" type="ORF">ORAREDHAP_LOCUS36530</name>
</gene>
<proteinExistence type="predicted"/>
<organism evidence="1 2">
    <name type="scientific">Prunus armeniaca</name>
    <name type="common">Apricot</name>
    <name type="synonym">Armeniaca vulgaris</name>
    <dbReference type="NCBI Taxonomy" id="36596"/>
    <lineage>
        <taxon>Eukaryota</taxon>
        <taxon>Viridiplantae</taxon>
        <taxon>Streptophyta</taxon>
        <taxon>Embryophyta</taxon>
        <taxon>Tracheophyta</taxon>
        <taxon>Spermatophyta</taxon>
        <taxon>Magnoliopsida</taxon>
        <taxon>eudicotyledons</taxon>
        <taxon>Gunneridae</taxon>
        <taxon>Pentapetalae</taxon>
        <taxon>rosids</taxon>
        <taxon>fabids</taxon>
        <taxon>Rosales</taxon>
        <taxon>Rosaceae</taxon>
        <taxon>Amygdaloideae</taxon>
        <taxon>Amygdaleae</taxon>
        <taxon>Prunus</taxon>
    </lineage>
</organism>
<dbReference type="Proteomes" id="UP000507245">
    <property type="component" value="Unassembled WGS sequence"/>
</dbReference>
<protein>
    <submittedName>
        <fullName evidence="1">Uncharacterized protein</fullName>
    </submittedName>
</protein>
<dbReference type="EMBL" id="CAEKKB010000006">
    <property type="protein sequence ID" value="CAB4313468.1"/>
    <property type="molecule type" value="Genomic_DNA"/>
</dbReference>
<accession>A0A6J5XQU9</accession>
<reference evidence="2" key="1">
    <citation type="journal article" date="2020" name="Genome Biol.">
        <title>Gamete binning: chromosome-level and haplotype-resolved genome assembly enabled by high-throughput single-cell sequencing of gamete genomes.</title>
        <authorList>
            <person name="Campoy J.A."/>
            <person name="Sun H."/>
            <person name="Goel M."/>
            <person name="Jiao W.-B."/>
            <person name="Folz-Donahue K."/>
            <person name="Wang N."/>
            <person name="Rubio M."/>
            <person name="Liu C."/>
            <person name="Kukat C."/>
            <person name="Ruiz D."/>
            <person name="Huettel B."/>
            <person name="Schneeberger K."/>
        </authorList>
    </citation>
    <scope>NUCLEOTIDE SEQUENCE [LARGE SCALE GENOMIC DNA]</scope>
    <source>
        <strain evidence="2">cv. Rojo Pasion</strain>
    </source>
</reference>